<reference evidence="2 3" key="1">
    <citation type="journal article" date="2012" name="BMC Genomics">
        <title>Sequencing the genome of Marssonina brunnea reveals fungus-poplar co-evolution.</title>
        <authorList>
            <person name="Zhu S."/>
            <person name="Cao Y.-Z."/>
            <person name="Jiang C."/>
            <person name="Tan B.-Y."/>
            <person name="Wang Z."/>
            <person name="Feng S."/>
            <person name="Zhang L."/>
            <person name="Su X.-H."/>
            <person name="Brejova B."/>
            <person name="Vinar T."/>
            <person name="Xu M."/>
            <person name="Wang M.-X."/>
            <person name="Zhang S.-G."/>
            <person name="Huang M.-R."/>
            <person name="Wu R."/>
            <person name="Zhou Y."/>
        </authorList>
    </citation>
    <scope>NUCLEOTIDE SEQUENCE [LARGE SCALE GENOMIC DNA]</scope>
    <source>
        <strain evidence="2 3">MB_m1</strain>
    </source>
</reference>
<dbReference type="AlphaFoldDB" id="K1W807"/>
<dbReference type="Proteomes" id="UP000006753">
    <property type="component" value="Unassembled WGS sequence"/>
</dbReference>
<protein>
    <submittedName>
        <fullName evidence="2">F-box domain-containing protein</fullName>
    </submittedName>
</protein>
<feature type="compositionally biased region" description="Basic and acidic residues" evidence="1">
    <location>
        <begin position="510"/>
        <end position="523"/>
    </location>
</feature>
<evidence type="ECO:0000313" key="3">
    <source>
        <dbReference type="Proteomes" id="UP000006753"/>
    </source>
</evidence>
<dbReference type="OMA" id="ACHVRYF"/>
<dbReference type="EMBL" id="JH921451">
    <property type="protein sequence ID" value="EKD13285.1"/>
    <property type="molecule type" value="Genomic_DNA"/>
</dbReference>
<keyword evidence="3" id="KW-1185">Reference proteome</keyword>
<name>K1W807_MARBU</name>
<gene>
    <name evidence="2" type="ORF">MBM_08728</name>
</gene>
<accession>K1W807</accession>
<feature type="region of interest" description="Disordered" evidence="1">
    <location>
        <begin position="441"/>
        <end position="532"/>
    </location>
</feature>
<evidence type="ECO:0000256" key="1">
    <source>
        <dbReference type="SAM" id="MobiDB-lite"/>
    </source>
</evidence>
<dbReference type="eggNOG" id="ENOG502S356">
    <property type="taxonomic scope" value="Eukaryota"/>
</dbReference>
<dbReference type="GeneID" id="18764663"/>
<dbReference type="OrthoDB" id="4179303at2759"/>
<organism evidence="2 3">
    <name type="scientific">Marssonina brunnea f. sp. multigermtubi (strain MB_m1)</name>
    <name type="common">Marssonina leaf spot fungus</name>
    <dbReference type="NCBI Taxonomy" id="1072389"/>
    <lineage>
        <taxon>Eukaryota</taxon>
        <taxon>Fungi</taxon>
        <taxon>Dikarya</taxon>
        <taxon>Ascomycota</taxon>
        <taxon>Pezizomycotina</taxon>
        <taxon>Leotiomycetes</taxon>
        <taxon>Helotiales</taxon>
        <taxon>Drepanopezizaceae</taxon>
        <taxon>Drepanopeziza</taxon>
    </lineage>
</organism>
<sequence>MSQSISRSLPRLTMDKLPTEILTMIAAISSQNKIELLDLWKERMSLSVESFASAPPVQDYSHIGQFRLVCRSFSKAGVSHQFMRIQIRFSPEGFRKLEQFMAFGDITYYKAVKQFSYMIPPLYSKERAQFEAILRDFDSQLNATMDSNEGQAPLTLHQQRIAAHYRGQVAKAMAKADAQRHMIREGSDKTALLSAFTAFTSLRQIRLMRVTDEDDRGWAIFLRNNPTYADEGTASEWSSASEHAISTIFAAAKQTGSPFNRLSSRFIDPSMPLVLTSTLNSQITSVARKLISIELQLIEHADPDEKITALSPIFEVAFRAAIGLDSFHIGSNYQISVPLSLVFHGIHFKNLKHIGLHLWQLDHEELLEMLAQHQGTLRSLRLRRINLRQASPGDLNWKKVLHYVRSHLTLNWISLRMIRYEGEDQIGGMLPLAPLQGLRNFDSDSDLEDPNDWSDSNSGLEKEDDDHEDDHADSDMAPSPDSIHDSADDEASTEAHESSEASEDEVEDDEGHHSDLDDEHHGDFQAGNAILPCHCNDWPESYSWGDLDDNGVSISPKQWKKWEKWSIYRCRLHDPPQ</sequence>
<dbReference type="HOGENOM" id="CLU_025951_1_0_1"/>
<dbReference type="KEGG" id="mbe:MBM_08728"/>
<feature type="compositionally biased region" description="Acidic residues" evidence="1">
    <location>
        <begin position="443"/>
        <end position="452"/>
    </location>
</feature>
<feature type="compositionally biased region" description="Acidic residues" evidence="1">
    <location>
        <begin position="500"/>
        <end position="509"/>
    </location>
</feature>
<dbReference type="InParanoid" id="K1W807"/>
<proteinExistence type="predicted"/>
<evidence type="ECO:0000313" key="2">
    <source>
        <dbReference type="EMBL" id="EKD13285.1"/>
    </source>
</evidence>